<dbReference type="InterPro" id="IPR003173">
    <property type="entry name" value="PC4_C"/>
</dbReference>
<keyword evidence="4" id="KW-0238">DNA-binding</keyword>
<evidence type="ECO:0000259" key="8">
    <source>
        <dbReference type="PROSITE" id="PS51998"/>
    </source>
</evidence>
<dbReference type="Pfam" id="PF02229">
    <property type="entry name" value="PC4"/>
    <property type="match status" value="1"/>
</dbReference>
<comment type="subcellular location">
    <subcellularLocation>
        <location evidence="1">Nucleus</location>
    </subcellularLocation>
</comment>
<dbReference type="Proteomes" id="UP001632038">
    <property type="component" value="Unassembled WGS sequence"/>
</dbReference>
<dbReference type="InterPro" id="IPR014876">
    <property type="entry name" value="DEK_C"/>
</dbReference>
<dbReference type="Pfam" id="PF08766">
    <property type="entry name" value="DEK_C"/>
    <property type="match status" value="1"/>
</dbReference>
<dbReference type="InterPro" id="IPR017415">
    <property type="entry name" value="KELP"/>
</dbReference>
<dbReference type="InterPro" id="IPR009044">
    <property type="entry name" value="ssDNA-bd_transcriptional_reg"/>
</dbReference>
<dbReference type="Gene3D" id="1.10.10.60">
    <property type="entry name" value="Homeodomain-like"/>
    <property type="match status" value="1"/>
</dbReference>
<comment type="similarity">
    <text evidence="2">Belongs to the transcriptional coactivator PC4 family.</text>
</comment>
<keyword evidence="10" id="KW-1185">Reference proteome</keyword>
<accession>A0ABD3CDU5</accession>
<feature type="region of interest" description="Disordered" evidence="7">
    <location>
        <begin position="61"/>
        <end position="85"/>
    </location>
</feature>
<dbReference type="InterPro" id="IPR045125">
    <property type="entry name" value="Sub1/Tcp4-like"/>
</dbReference>
<dbReference type="SUPFAM" id="SSF54447">
    <property type="entry name" value="ssDNA-binding transcriptional regulator domain"/>
    <property type="match status" value="1"/>
</dbReference>
<evidence type="ECO:0000256" key="4">
    <source>
        <dbReference type="ARBA" id="ARBA00023125"/>
    </source>
</evidence>
<dbReference type="GO" id="GO:0005634">
    <property type="term" value="C:nucleus"/>
    <property type="evidence" value="ECO:0007669"/>
    <property type="project" value="UniProtKB-SubCell"/>
</dbReference>
<evidence type="ECO:0000256" key="2">
    <source>
        <dbReference type="ARBA" id="ARBA00009001"/>
    </source>
</evidence>
<evidence type="ECO:0000256" key="5">
    <source>
        <dbReference type="ARBA" id="ARBA00023163"/>
    </source>
</evidence>
<dbReference type="PANTHER" id="PTHR13215">
    <property type="entry name" value="RNA POLYMERASE II TRANSCRIPTIONAL COACTIVATOR"/>
    <property type="match status" value="1"/>
</dbReference>
<feature type="domain" description="DEK-C" evidence="8">
    <location>
        <begin position="3"/>
        <end position="60"/>
    </location>
</feature>
<keyword evidence="5" id="KW-0804">Transcription</keyword>
<keyword evidence="3" id="KW-0805">Transcription regulation</keyword>
<organism evidence="9 10">
    <name type="scientific">Castilleja foliolosa</name>
    <dbReference type="NCBI Taxonomy" id="1961234"/>
    <lineage>
        <taxon>Eukaryota</taxon>
        <taxon>Viridiplantae</taxon>
        <taxon>Streptophyta</taxon>
        <taxon>Embryophyta</taxon>
        <taxon>Tracheophyta</taxon>
        <taxon>Spermatophyta</taxon>
        <taxon>Magnoliopsida</taxon>
        <taxon>eudicotyledons</taxon>
        <taxon>Gunneridae</taxon>
        <taxon>Pentapetalae</taxon>
        <taxon>asterids</taxon>
        <taxon>lamiids</taxon>
        <taxon>Lamiales</taxon>
        <taxon>Orobanchaceae</taxon>
        <taxon>Pedicularideae</taxon>
        <taxon>Castillejinae</taxon>
        <taxon>Castilleja</taxon>
    </lineage>
</organism>
<dbReference type="PIRSF" id="PIRSF038156">
    <property type="entry name" value="RNA_pol_II_KELP"/>
    <property type="match status" value="1"/>
</dbReference>
<evidence type="ECO:0000256" key="1">
    <source>
        <dbReference type="ARBA" id="ARBA00004123"/>
    </source>
</evidence>
<protein>
    <recommendedName>
        <fullName evidence="8">DEK-C domain-containing protein</fullName>
    </recommendedName>
</protein>
<dbReference type="GO" id="GO:0003677">
    <property type="term" value="F:DNA binding"/>
    <property type="evidence" value="ECO:0007669"/>
    <property type="project" value="UniProtKB-KW"/>
</dbReference>
<dbReference type="FunFam" id="2.30.31.10:FF:000004">
    <property type="entry name" value="RNA polymerase II transcriptional coactivator KELP"/>
    <property type="match status" value="1"/>
</dbReference>
<dbReference type="EMBL" id="JAVIJP010000042">
    <property type="protein sequence ID" value="KAL3626882.1"/>
    <property type="molecule type" value="Genomic_DNA"/>
</dbReference>
<dbReference type="AlphaFoldDB" id="A0ABD3CDU5"/>
<evidence type="ECO:0000313" key="9">
    <source>
        <dbReference type="EMBL" id="KAL3626882.1"/>
    </source>
</evidence>
<comment type="caution">
    <text evidence="9">The sequence shown here is derived from an EMBL/GenBank/DDBJ whole genome shotgun (WGS) entry which is preliminary data.</text>
</comment>
<name>A0ABD3CDU5_9LAMI</name>
<keyword evidence="6" id="KW-0539">Nucleus</keyword>
<dbReference type="Gene3D" id="2.30.31.10">
    <property type="entry name" value="Transcriptional Coactivator Pc4, Chain A"/>
    <property type="match status" value="1"/>
</dbReference>
<evidence type="ECO:0000313" key="10">
    <source>
        <dbReference type="Proteomes" id="UP001632038"/>
    </source>
</evidence>
<dbReference type="PROSITE" id="PS51998">
    <property type="entry name" value="DEK_C"/>
    <property type="match status" value="1"/>
</dbReference>
<evidence type="ECO:0000256" key="6">
    <source>
        <dbReference type="ARBA" id="ARBA00023242"/>
    </source>
</evidence>
<evidence type="ECO:0000256" key="3">
    <source>
        <dbReference type="ARBA" id="ARBA00023015"/>
    </source>
</evidence>
<reference evidence="10" key="1">
    <citation type="journal article" date="2024" name="IScience">
        <title>Strigolactones Initiate the Formation of Haustorium-like Structures in Castilleja.</title>
        <authorList>
            <person name="Buerger M."/>
            <person name="Peterson D."/>
            <person name="Chory J."/>
        </authorList>
    </citation>
    <scope>NUCLEOTIDE SEQUENCE [LARGE SCALE GENOMIC DNA]</scope>
</reference>
<dbReference type="SUPFAM" id="SSF109715">
    <property type="entry name" value="DEK C-terminal domain"/>
    <property type="match status" value="1"/>
</dbReference>
<gene>
    <name evidence="9" type="ORF">CASFOL_029287</name>
</gene>
<evidence type="ECO:0000256" key="7">
    <source>
        <dbReference type="SAM" id="MobiDB-lite"/>
    </source>
</evidence>
<proteinExistence type="inferred from homology"/>
<sequence>MDAETRNKIEETVLEILKNSNLDEMTMSKLRKSASEKLEIDLADPTRKELVREIVESYIMEQQSKAEQEQEQEEEEDNNGKEYDDQGGLIICRLSNKRRVTVSKFKGKKLVSIREYYKKDGKELPKLKGINLTVEQWAKLKENIPAIEEAIKKMEARP</sequence>